<dbReference type="Proteomes" id="UP000475862">
    <property type="component" value="Unassembled WGS sequence"/>
</dbReference>
<keyword evidence="1" id="KW-0812">Transmembrane</keyword>
<keyword evidence="1" id="KW-1133">Transmembrane helix</keyword>
<protein>
    <submittedName>
        <fullName evidence="2">Uncharacterized protein</fullName>
    </submittedName>
</protein>
<name>A0A6G0TR62_APHGL</name>
<dbReference type="AlphaFoldDB" id="A0A6G0TR62"/>
<feature type="transmembrane region" description="Helical" evidence="1">
    <location>
        <begin position="81"/>
        <end position="99"/>
    </location>
</feature>
<evidence type="ECO:0000313" key="3">
    <source>
        <dbReference type="Proteomes" id="UP000475862"/>
    </source>
</evidence>
<feature type="transmembrane region" description="Helical" evidence="1">
    <location>
        <begin position="111"/>
        <end position="131"/>
    </location>
</feature>
<reference evidence="2 3" key="1">
    <citation type="submission" date="2019-08" db="EMBL/GenBank/DDBJ databases">
        <title>The genome of the soybean aphid Biotype 1, its phylome, world population structure and adaptation to the North American continent.</title>
        <authorList>
            <person name="Giordano R."/>
            <person name="Donthu R.K."/>
            <person name="Hernandez A.G."/>
            <person name="Wright C.L."/>
            <person name="Zimin A.V."/>
        </authorList>
    </citation>
    <scope>NUCLEOTIDE SEQUENCE [LARGE SCALE GENOMIC DNA]</scope>
    <source>
        <tissue evidence="2">Whole aphids</tissue>
    </source>
</reference>
<accession>A0A6G0TR62</accession>
<proteinExistence type="predicted"/>
<gene>
    <name evidence="2" type="ORF">AGLY_007193</name>
</gene>
<evidence type="ECO:0000313" key="2">
    <source>
        <dbReference type="EMBL" id="KAE9536404.1"/>
    </source>
</evidence>
<keyword evidence="1" id="KW-0472">Membrane</keyword>
<comment type="caution">
    <text evidence="2">The sequence shown here is derived from an EMBL/GenBank/DDBJ whole genome shotgun (WGS) entry which is preliminary data.</text>
</comment>
<sequence>MKTMMLMILNIDNTRHILEQTILIKPSPTCAAISVSCLALSTSLCNRSTSFKIPLSALRFSSRSLDNIFCSSSTSSIKRRIFFNIIKTYLFFCMSTSGFNSSSFLSHKIHLMLLFPSFTFPIHYFCIILFLRDLYTEVVGDILAGLTEGGGGSRYGEVFVGEVDKGTPDGVDETTVNGAAPLPGIYLYSSLEQNKEHYQPHCTLDCWMYYLKRHSLNVLLDDLEVQVDVHCYAIAQLE</sequence>
<keyword evidence="3" id="KW-1185">Reference proteome</keyword>
<organism evidence="2 3">
    <name type="scientific">Aphis glycines</name>
    <name type="common">Soybean aphid</name>
    <dbReference type="NCBI Taxonomy" id="307491"/>
    <lineage>
        <taxon>Eukaryota</taxon>
        <taxon>Metazoa</taxon>
        <taxon>Ecdysozoa</taxon>
        <taxon>Arthropoda</taxon>
        <taxon>Hexapoda</taxon>
        <taxon>Insecta</taxon>
        <taxon>Pterygota</taxon>
        <taxon>Neoptera</taxon>
        <taxon>Paraneoptera</taxon>
        <taxon>Hemiptera</taxon>
        <taxon>Sternorrhyncha</taxon>
        <taxon>Aphidomorpha</taxon>
        <taxon>Aphidoidea</taxon>
        <taxon>Aphididae</taxon>
        <taxon>Aphidini</taxon>
        <taxon>Aphis</taxon>
        <taxon>Aphis</taxon>
    </lineage>
</organism>
<dbReference type="OrthoDB" id="10051571at2759"/>
<dbReference type="EMBL" id="VYZN01000023">
    <property type="protein sequence ID" value="KAE9536404.1"/>
    <property type="molecule type" value="Genomic_DNA"/>
</dbReference>
<evidence type="ECO:0000256" key="1">
    <source>
        <dbReference type="SAM" id="Phobius"/>
    </source>
</evidence>